<dbReference type="EMBL" id="CP090173">
    <property type="protein sequence ID" value="UJO24099.1"/>
    <property type="molecule type" value="Genomic_DNA"/>
</dbReference>
<dbReference type="OrthoDB" id="4761172at2759"/>
<evidence type="ECO:0000313" key="2">
    <source>
        <dbReference type="EMBL" id="UJO24099.1"/>
    </source>
</evidence>
<keyword evidence="1" id="KW-0812">Transmembrane</keyword>
<sequence length="301" mass="35303">MRWERNLLSYDAFDANELRAFCCARKLELPKGVKQTRRKFSNLLEATDDDDGTTFSNFLRLPPEVRNKIYDIHIDWLAKRLPSRRDTYEPDKVKADYLVVPPPITAVCHALRREVLPLFFHSFCWRVRIVCRKGEKKGLPDHAQLSWHRYGDRQKSPPDELLRLMTRFRVDVQFNIIRTLGKHNNTIDLDPPLFGKISKMLPPKFWNDLGLTEPFTTSKYDQEMPGKITEPVVVVAIVVMLILSLVFLGLDDNLTWLARERGEDPEEEEDDWFRQFLVNIGFDMEAWLGRLMWNNVGVGRE</sequence>
<evidence type="ECO:0000313" key="3">
    <source>
        <dbReference type="Proteomes" id="UP000756132"/>
    </source>
</evidence>
<dbReference type="AlphaFoldDB" id="A0A9Q8UVK7"/>
<accession>A0A9Q8UVK7</accession>
<feature type="transmembrane region" description="Helical" evidence="1">
    <location>
        <begin position="232"/>
        <end position="250"/>
    </location>
</feature>
<dbReference type="RefSeq" id="XP_047768465.1">
    <property type="nucleotide sequence ID" value="XM_047912201.1"/>
</dbReference>
<proteinExistence type="predicted"/>
<protein>
    <submittedName>
        <fullName evidence="2">Uncharacterized protein</fullName>
    </submittedName>
</protein>
<reference evidence="2" key="1">
    <citation type="submission" date="2021-12" db="EMBL/GenBank/DDBJ databases">
        <authorList>
            <person name="Zaccaron A."/>
            <person name="Stergiopoulos I."/>
        </authorList>
    </citation>
    <scope>NUCLEOTIDE SEQUENCE</scope>
    <source>
        <strain evidence="2">Race5_Kim</strain>
    </source>
</reference>
<dbReference type="Proteomes" id="UP000756132">
    <property type="component" value="Chromosome 11"/>
</dbReference>
<evidence type="ECO:0000256" key="1">
    <source>
        <dbReference type="SAM" id="Phobius"/>
    </source>
</evidence>
<reference evidence="2" key="2">
    <citation type="journal article" date="2022" name="Microb. Genom.">
        <title>A chromosome-scale genome assembly of the tomato pathogen Cladosporium fulvum reveals a compartmentalized genome architecture and the presence of a dispensable chromosome.</title>
        <authorList>
            <person name="Zaccaron A.Z."/>
            <person name="Chen L.H."/>
            <person name="Samaras A."/>
            <person name="Stergiopoulos I."/>
        </authorList>
    </citation>
    <scope>NUCLEOTIDE SEQUENCE</scope>
    <source>
        <strain evidence="2">Race5_Kim</strain>
    </source>
</reference>
<dbReference type="GeneID" id="71992931"/>
<keyword evidence="1" id="KW-1133">Transmembrane helix</keyword>
<keyword evidence="3" id="KW-1185">Reference proteome</keyword>
<gene>
    <name evidence="2" type="ORF">CLAFUR5_13053</name>
</gene>
<keyword evidence="1" id="KW-0472">Membrane</keyword>
<name>A0A9Q8UVK7_PASFU</name>
<organism evidence="2 3">
    <name type="scientific">Passalora fulva</name>
    <name type="common">Tomato leaf mold</name>
    <name type="synonym">Cladosporium fulvum</name>
    <dbReference type="NCBI Taxonomy" id="5499"/>
    <lineage>
        <taxon>Eukaryota</taxon>
        <taxon>Fungi</taxon>
        <taxon>Dikarya</taxon>
        <taxon>Ascomycota</taxon>
        <taxon>Pezizomycotina</taxon>
        <taxon>Dothideomycetes</taxon>
        <taxon>Dothideomycetidae</taxon>
        <taxon>Mycosphaerellales</taxon>
        <taxon>Mycosphaerellaceae</taxon>
        <taxon>Fulvia</taxon>
    </lineage>
</organism>
<dbReference type="KEGG" id="ffu:CLAFUR5_13053"/>